<evidence type="ECO:0000256" key="1">
    <source>
        <dbReference type="ARBA" id="ARBA00004141"/>
    </source>
</evidence>
<keyword evidence="8" id="KW-1185">Reference proteome</keyword>
<organism evidence="7 8">
    <name type="scientific">Staphylococcus shinii</name>
    <dbReference type="NCBI Taxonomy" id="2912228"/>
    <lineage>
        <taxon>Bacteria</taxon>
        <taxon>Bacillati</taxon>
        <taxon>Bacillota</taxon>
        <taxon>Bacilli</taxon>
        <taxon>Bacillales</taxon>
        <taxon>Staphylococcaceae</taxon>
        <taxon>Staphylococcus</taxon>
    </lineage>
</organism>
<evidence type="ECO:0000256" key="5">
    <source>
        <dbReference type="ARBA" id="ARBA00023136"/>
    </source>
</evidence>
<dbReference type="GO" id="GO:0032153">
    <property type="term" value="C:cell division site"/>
    <property type="evidence" value="ECO:0007669"/>
    <property type="project" value="TreeGrafter"/>
</dbReference>
<dbReference type="PANTHER" id="PTHR30474">
    <property type="entry name" value="CELL CYCLE PROTEIN"/>
    <property type="match status" value="1"/>
</dbReference>
<evidence type="ECO:0000256" key="6">
    <source>
        <dbReference type="SAM" id="Phobius"/>
    </source>
</evidence>
<feature type="transmembrane region" description="Helical" evidence="6">
    <location>
        <begin position="202"/>
        <end position="219"/>
    </location>
</feature>
<name>A0A418IEV0_9STAP</name>
<keyword evidence="5 6" id="KW-0472">Membrane</keyword>
<comment type="subcellular location">
    <subcellularLocation>
        <location evidence="1">Membrane</location>
        <topology evidence="1">Multi-pass membrane protein</topology>
    </subcellularLocation>
</comment>
<keyword evidence="3" id="KW-0133">Cell shape</keyword>
<dbReference type="RefSeq" id="WP_119585987.1">
    <property type="nucleotide sequence ID" value="NZ_JAWVBH010000001.1"/>
</dbReference>
<dbReference type="InterPro" id="IPR001182">
    <property type="entry name" value="FtsW/RodA"/>
</dbReference>
<dbReference type="Proteomes" id="UP000286317">
    <property type="component" value="Unassembled WGS sequence"/>
</dbReference>
<comment type="caution">
    <text evidence="7">The sequence shown here is derived from an EMBL/GenBank/DDBJ whole genome shotgun (WGS) entry which is preliminary data.</text>
</comment>
<feature type="transmembrane region" description="Helical" evidence="6">
    <location>
        <begin position="77"/>
        <end position="96"/>
    </location>
</feature>
<dbReference type="PANTHER" id="PTHR30474:SF1">
    <property type="entry name" value="PEPTIDOGLYCAN GLYCOSYLTRANSFERASE MRDB"/>
    <property type="match status" value="1"/>
</dbReference>
<keyword evidence="4 6" id="KW-1133">Transmembrane helix</keyword>
<evidence type="ECO:0000313" key="7">
    <source>
        <dbReference type="EMBL" id="RIN00333.1"/>
    </source>
</evidence>
<feature type="transmembrane region" description="Helical" evidence="6">
    <location>
        <begin position="361"/>
        <end position="382"/>
    </location>
</feature>
<feature type="transmembrane region" description="Helical" evidence="6">
    <location>
        <begin position="53"/>
        <end position="70"/>
    </location>
</feature>
<feature type="transmembrane region" description="Helical" evidence="6">
    <location>
        <begin position="295"/>
        <end position="316"/>
    </location>
</feature>
<protein>
    <submittedName>
        <fullName evidence="7">Rod shape-determining protein RodA</fullName>
    </submittedName>
</protein>
<dbReference type="EMBL" id="QXUF01000056">
    <property type="protein sequence ID" value="RIN00333.1"/>
    <property type="molecule type" value="Genomic_DNA"/>
</dbReference>
<evidence type="ECO:0000256" key="4">
    <source>
        <dbReference type="ARBA" id="ARBA00022989"/>
    </source>
</evidence>
<gene>
    <name evidence="7" type="ORF">BU112_08680</name>
</gene>
<feature type="transmembrane region" description="Helical" evidence="6">
    <location>
        <begin position="20"/>
        <end position="41"/>
    </location>
</feature>
<accession>A0A418IEV0</accession>
<dbReference type="GO" id="GO:0051301">
    <property type="term" value="P:cell division"/>
    <property type="evidence" value="ECO:0007669"/>
    <property type="project" value="InterPro"/>
</dbReference>
<feature type="transmembrane region" description="Helical" evidence="6">
    <location>
        <begin position="328"/>
        <end position="349"/>
    </location>
</feature>
<dbReference type="Pfam" id="PF01098">
    <property type="entry name" value="FTSW_RODA_SPOVE"/>
    <property type="match status" value="1"/>
</dbReference>
<dbReference type="GO" id="GO:0005886">
    <property type="term" value="C:plasma membrane"/>
    <property type="evidence" value="ECO:0007669"/>
    <property type="project" value="TreeGrafter"/>
</dbReference>
<dbReference type="GO" id="GO:0008360">
    <property type="term" value="P:regulation of cell shape"/>
    <property type="evidence" value="ECO:0007669"/>
    <property type="project" value="UniProtKB-KW"/>
</dbReference>
<evidence type="ECO:0000256" key="2">
    <source>
        <dbReference type="ARBA" id="ARBA00022692"/>
    </source>
</evidence>
<dbReference type="OrthoDB" id="9768187at2"/>
<evidence type="ECO:0000313" key="8">
    <source>
        <dbReference type="Proteomes" id="UP000286317"/>
    </source>
</evidence>
<reference evidence="7 8" key="1">
    <citation type="journal article" date="2016" name="Front. Microbiol.">
        <title>Comprehensive Phylogenetic Analysis of Bovine Non-aureus Staphylococci Species Based on Whole-Genome Sequencing.</title>
        <authorList>
            <person name="Naushad S."/>
            <person name="Barkema H.W."/>
            <person name="Luby C."/>
            <person name="Condas L.A."/>
            <person name="Nobrega D.B."/>
            <person name="Carson D.A."/>
            <person name="De Buck J."/>
        </authorList>
    </citation>
    <scope>NUCLEOTIDE SEQUENCE [LARGE SCALE GENOMIC DNA]</scope>
    <source>
        <strain evidence="7 8">SNUC 4554</strain>
    </source>
</reference>
<keyword evidence="2 6" id="KW-0812">Transmembrane</keyword>
<feature type="transmembrane region" description="Helical" evidence="6">
    <location>
        <begin position="154"/>
        <end position="171"/>
    </location>
</feature>
<proteinExistence type="predicted"/>
<sequence length="401" mass="44613">MRISRQLKNNHWIRRIDWVLIGILVLLAIISVTIINSAMGGGQYSANFSIRQILYYVLGGLIACLIMLVSPKKLMKYTYLLYFLLCIALFILLIIPETPITPIINGAKSWYKLGPISVQPSEFMKIVLILALAKLVSRHNQFTFNKSLETDFKLLLKIAGISIIPMGLILLQNDLGTMLVLCAIIVGIIVVSGISWKILAPVFITGIVFASSIILSMIYKPSLIENSLGIKTYQMGRINSWLDPYTYSSGDGYHLTESLKAIGSGQLFGKGFNHGEVYIPENHTDFIFSVIGEEFGFIGSVILILVFLAFIFHLVRLATKFELPFSKLFIIGYAALILFHVLQNIGMTIQLLPITGIPLPFISYGGSSLWSLMCGIGVILSFTYHQPKQYSSTTPLTRSKT</sequence>
<evidence type="ECO:0000256" key="3">
    <source>
        <dbReference type="ARBA" id="ARBA00022960"/>
    </source>
</evidence>
<feature type="transmembrane region" description="Helical" evidence="6">
    <location>
        <begin position="177"/>
        <end position="195"/>
    </location>
</feature>
<dbReference type="GO" id="GO:0015648">
    <property type="term" value="F:lipid-linked peptidoglycan transporter activity"/>
    <property type="evidence" value="ECO:0007669"/>
    <property type="project" value="TreeGrafter"/>
</dbReference>
<feature type="transmembrane region" description="Helical" evidence="6">
    <location>
        <begin position="116"/>
        <end position="133"/>
    </location>
</feature>
<dbReference type="AlphaFoldDB" id="A0A418IEV0"/>